<feature type="region of interest" description="Disordered" evidence="1">
    <location>
        <begin position="48"/>
        <end position="129"/>
    </location>
</feature>
<sequence>MQLVRVNVRVDGEVDSRRRQATGVSLPRQSLLPAPEGPHRLHLQLRRNGLRRRRFRHQRRRGAPARPALLRPPALPPQAPPSGGGNGRIGRQGQLRVDQEPGRREEMRVSRERRRRISRREVFEGGGDG</sequence>
<protein>
    <submittedName>
        <fullName evidence="2">Uncharacterized protein</fullName>
    </submittedName>
</protein>
<feature type="compositionally biased region" description="Basic and acidic residues" evidence="1">
    <location>
        <begin position="97"/>
        <end position="110"/>
    </location>
</feature>
<keyword evidence="3" id="KW-1185">Reference proteome</keyword>
<organism evidence="2 3">
    <name type="scientific">Cuscuta epithymum</name>
    <dbReference type="NCBI Taxonomy" id="186058"/>
    <lineage>
        <taxon>Eukaryota</taxon>
        <taxon>Viridiplantae</taxon>
        <taxon>Streptophyta</taxon>
        <taxon>Embryophyta</taxon>
        <taxon>Tracheophyta</taxon>
        <taxon>Spermatophyta</taxon>
        <taxon>Magnoliopsida</taxon>
        <taxon>eudicotyledons</taxon>
        <taxon>Gunneridae</taxon>
        <taxon>Pentapetalae</taxon>
        <taxon>asterids</taxon>
        <taxon>lamiids</taxon>
        <taxon>Solanales</taxon>
        <taxon>Convolvulaceae</taxon>
        <taxon>Cuscuteae</taxon>
        <taxon>Cuscuta</taxon>
        <taxon>Cuscuta subgen. Cuscuta</taxon>
    </lineage>
</organism>
<name>A0AAV0C209_9ASTE</name>
<dbReference type="EMBL" id="CAMAPF010000008">
    <property type="protein sequence ID" value="CAH9060689.1"/>
    <property type="molecule type" value="Genomic_DNA"/>
</dbReference>
<proteinExistence type="predicted"/>
<gene>
    <name evidence="2" type="ORF">CEPIT_LOCUS1594</name>
</gene>
<evidence type="ECO:0000256" key="1">
    <source>
        <dbReference type="SAM" id="MobiDB-lite"/>
    </source>
</evidence>
<dbReference type="Proteomes" id="UP001152523">
    <property type="component" value="Unassembled WGS sequence"/>
</dbReference>
<reference evidence="2" key="1">
    <citation type="submission" date="2022-07" db="EMBL/GenBank/DDBJ databases">
        <authorList>
            <person name="Macas J."/>
            <person name="Novak P."/>
            <person name="Neumann P."/>
        </authorList>
    </citation>
    <scope>NUCLEOTIDE SEQUENCE</scope>
</reference>
<accession>A0AAV0C209</accession>
<feature type="compositionally biased region" description="Basic residues" evidence="1">
    <location>
        <begin position="48"/>
        <end position="63"/>
    </location>
</feature>
<dbReference type="AlphaFoldDB" id="A0AAV0C209"/>
<evidence type="ECO:0000313" key="3">
    <source>
        <dbReference type="Proteomes" id="UP001152523"/>
    </source>
</evidence>
<comment type="caution">
    <text evidence="2">The sequence shown here is derived from an EMBL/GenBank/DDBJ whole genome shotgun (WGS) entry which is preliminary data.</text>
</comment>
<evidence type="ECO:0000313" key="2">
    <source>
        <dbReference type="EMBL" id="CAH9060689.1"/>
    </source>
</evidence>